<proteinExistence type="predicted"/>
<dbReference type="AlphaFoldDB" id="A0A2N8ZD56"/>
<dbReference type="Proteomes" id="UP000235828">
    <property type="component" value="Chromosome A"/>
</dbReference>
<sequence>MPSNHRYQKWSPERLLRWGEHIGAATREMVNVQLMKKAHPEQAYRSCLGLLNLSKKYGDVRLEQACKDALLINKPYLKFVKNLLVNHREGQLSSETQTTPNIEHSNVRGPDFYH</sequence>
<name>A0A2N8ZD56_9VIBR</name>
<organism evidence="2 3">
    <name type="scientific">Vibrio tapetis subsp. tapetis</name>
    <dbReference type="NCBI Taxonomy" id="1671868"/>
    <lineage>
        <taxon>Bacteria</taxon>
        <taxon>Pseudomonadati</taxon>
        <taxon>Pseudomonadota</taxon>
        <taxon>Gammaproteobacteria</taxon>
        <taxon>Vibrionales</taxon>
        <taxon>Vibrionaceae</taxon>
        <taxon>Vibrio</taxon>
    </lineage>
</organism>
<protein>
    <submittedName>
        <fullName evidence="2">Transposase</fullName>
    </submittedName>
</protein>
<accession>A0A2N8ZD56</accession>
<feature type="compositionally biased region" description="Polar residues" evidence="1">
    <location>
        <begin position="91"/>
        <end position="104"/>
    </location>
</feature>
<dbReference type="KEGG" id="vta:A1862"/>
<feature type="region of interest" description="Disordered" evidence="1">
    <location>
        <begin position="91"/>
        <end position="114"/>
    </location>
</feature>
<reference evidence="2 3" key="1">
    <citation type="submission" date="2017-10" db="EMBL/GenBank/DDBJ databases">
        <authorList>
            <person name="Banno H."/>
            <person name="Chua N.-H."/>
        </authorList>
    </citation>
    <scope>NUCLEOTIDE SEQUENCE [LARGE SCALE GENOMIC DNA]</scope>
    <source>
        <strain evidence="2">Vibrio tapetis CECT4600</strain>
    </source>
</reference>
<dbReference type="EMBL" id="LT960611">
    <property type="protein sequence ID" value="SON49841.1"/>
    <property type="molecule type" value="Genomic_DNA"/>
</dbReference>
<keyword evidence="3" id="KW-1185">Reference proteome</keyword>
<evidence type="ECO:0000313" key="2">
    <source>
        <dbReference type="EMBL" id="SON49841.1"/>
    </source>
</evidence>
<gene>
    <name evidence="2" type="ORF">VTAP4600_A1862</name>
</gene>
<evidence type="ECO:0000313" key="3">
    <source>
        <dbReference type="Proteomes" id="UP000235828"/>
    </source>
</evidence>
<evidence type="ECO:0000256" key="1">
    <source>
        <dbReference type="SAM" id="MobiDB-lite"/>
    </source>
</evidence>